<dbReference type="Pfam" id="PF13193">
    <property type="entry name" value="AMP-binding_C"/>
    <property type="match status" value="2"/>
</dbReference>
<name>A0A4Y7U9K1_9FLAO</name>
<keyword evidence="7" id="KW-1185">Reference proteome</keyword>
<dbReference type="Gene3D" id="3.30.559.30">
    <property type="entry name" value="Nonribosomal peptide synthetase, condensation domain"/>
    <property type="match status" value="5"/>
</dbReference>
<evidence type="ECO:0000256" key="2">
    <source>
        <dbReference type="ARBA" id="ARBA00022450"/>
    </source>
</evidence>
<feature type="domain" description="Carrier" evidence="4">
    <location>
        <begin position="2648"/>
        <end position="2723"/>
    </location>
</feature>
<accession>A0A4Y7U9K1</accession>
<dbReference type="CDD" id="cd05930">
    <property type="entry name" value="A_NRPS"/>
    <property type="match status" value="4"/>
</dbReference>
<evidence type="ECO:0000313" key="6">
    <source>
        <dbReference type="EMBL" id="TEB42921.1"/>
    </source>
</evidence>
<dbReference type="InterPro" id="IPR023213">
    <property type="entry name" value="CAT-like_dom_sf"/>
</dbReference>
<dbReference type="Pfam" id="PF00550">
    <property type="entry name" value="PP-binding"/>
    <property type="match status" value="5"/>
</dbReference>
<dbReference type="InterPro" id="IPR010071">
    <property type="entry name" value="AA_adenyl_dom"/>
</dbReference>
<dbReference type="NCBIfam" id="NF003417">
    <property type="entry name" value="PRK04813.1"/>
    <property type="match status" value="6"/>
</dbReference>
<dbReference type="GO" id="GO:0047527">
    <property type="term" value="F:2,3-dihydroxybenzoate-serine ligase activity"/>
    <property type="evidence" value="ECO:0007669"/>
    <property type="project" value="TreeGrafter"/>
</dbReference>
<dbReference type="GO" id="GO:0009239">
    <property type="term" value="P:enterobactin biosynthetic process"/>
    <property type="evidence" value="ECO:0007669"/>
    <property type="project" value="TreeGrafter"/>
</dbReference>
<reference evidence="5" key="3">
    <citation type="submission" date="2019-03" db="EMBL/GenBank/DDBJ databases">
        <authorList>
            <person name="Whitman W."/>
            <person name="Huntemann M."/>
            <person name="Clum A."/>
            <person name="Pillay M."/>
            <person name="Palaniappan K."/>
            <person name="Varghese N."/>
            <person name="Mikhailova N."/>
            <person name="Stamatis D."/>
            <person name="Reddy T."/>
            <person name="Daum C."/>
            <person name="Shapiro N."/>
            <person name="Ivanova N."/>
            <person name="Kyrpides N."/>
            <person name="Woyke T."/>
        </authorList>
    </citation>
    <scope>NUCLEOTIDE SEQUENCE</scope>
    <source>
        <strain evidence="5">P5626</strain>
    </source>
</reference>
<dbReference type="Gene3D" id="2.30.38.10">
    <property type="entry name" value="Luciferase, Domain 3"/>
    <property type="match status" value="3"/>
</dbReference>
<organism evidence="6 8">
    <name type="scientific">Flavobacterium circumlabens</name>
    <dbReference type="NCBI Taxonomy" id="2133765"/>
    <lineage>
        <taxon>Bacteria</taxon>
        <taxon>Pseudomonadati</taxon>
        <taxon>Bacteroidota</taxon>
        <taxon>Flavobacteriia</taxon>
        <taxon>Flavobacteriales</taxon>
        <taxon>Flavobacteriaceae</taxon>
        <taxon>Flavobacterium</taxon>
    </lineage>
</organism>
<dbReference type="Gene3D" id="1.10.1200.10">
    <property type="entry name" value="ACP-like"/>
    <property type="match status" value="5"/>
</dbReference>
<evidence type="ECO:0000256" key="1">
    <source>
        <dbReference type="ARBA" id="ARBA00001957"/>
    </source>
</evidence>
<dbReference type="SUPFAM" id="SSF47336">
    <property type="entry name" value="ACP-like"/>
    <property type="match status" value="5"/>
</dbReference>
<feature type="domain" description="Carrier" evidence="4">
    <location>
        <begin position="1600"/>
        <end position="1675"/>
    </location>
</feature>
<gene>
    <name evidence="6" type="ORF">D0809_18860</name>
    <name evidence="5" type="ORF">EV142_107231</name>
</gene>
<dbReference type="Pfam" id="PF00501">
    <property type="entry name" value="AMP-binding"/>
    <property type="match status" value="5"/>
</dbReference>
<dbReference type="PROSITE" id="PS00012">
    <property type="entry name" value="PHOSPHOPANTETHEINE"/>
    <property type="match status" value="3"/>
</dbReference>
<dbReference type="EMBL" id="QWDN01000007">
    <property type="protein sequence ID" value="TEB42921.1"/>
    <property type="molecule type" value="Genomic_DNA"/>
</dbReference>
<keyword evidence="2" id="KW-0596">Phosphopantetheine</keyword>
<dbReference type="NCBIfam" id="TIGR01733">
    <property type="entry name" value="AA-adenyl-dom"/>
    <property type="match status" value="3"/>
</dbReference>
<dbReference type="GO" id="GO:0031177">
    <property type="term" value="F:phosphopantetheine binding"/>
    <property type="evidence" value="ECO:0007669"/>
    <property type="project" value="TreeGrafter"/>
</dbReference>
<dbReference type="FunFam" id="1.10.1200.10:FF:000005">
    <property type="entry name" value="Nonribosomal peptide synthetase 1"/>
    <property type="match status" value="2"/>
</dbReference>
<comment type="cofactor">
    <cofactor evidence="1">
        <name>pantetheine 4'-phosphate</name>
        <dbReference type="ChEBI" id="CHEBI:47942"/>
    </cofactor>
</comment>
<dbReference type="Pfam" id="PF00668">
    <property type="entry name" value="Condensation"/>
    <property type="match status" value="5"/>
</dbReference>
<dbReference type="PANTHER" id="PTHR45527:SF1">
    <property type="entry name" value="FATTY ACID SYNTHASE"/>
    <property type="match status" value="1"/>
</dbReference>
<dbReference type="Gene3D" id="3.30.559.10">
    <property type="entry name" value="Chloramphenicol acetyltransferase-like domain"/>
    <property type="match status" value="5"/>
</dbReference>
<dbReference type="FunFam" id="3.40.50.980:FF:000001">
    <property type="entry name" value="Non-ribosomal peptide synthetase"/>
    <property type="match status" value="3"/>
</dbReference>
<dbReference type="Gene3D" id="3.40.50.980">
    <property type="match status" value="6"/>
</dbReference>
<dbReference type="InterPro" id="IPR045851">
    <property type="entry name" value="AMP-bd_C_sf"/>
</dbReference>
<dbReference type="Proteomes" id="UP000295270">
    <property type="component" value="Unassembled WGS sequence"/>
</dbReference>
<dbReference type="InterPro" id="IPR006162">
    <property type="entry name" value="Ppantetheine_attach_site"/>
</dbReference>
<evidence type="ECO:0000313" key="7">
    <source>
        <dbReference type="Proteomes" id="UP000295270"/>
    </source>
</evidence>
<dbReference type="GO" id="GO:0009366">
    <property type="term" value="C:enterobactin synthetase complex"/>
    <property type="evidence" value="ECO:0007669"/>
    <property type="project" value="TreeGrafter"/>
</dbReference>
<evidence type="ECO:0000313" key="8">
    <source>
        <dbReference type="Proteomes" id="UP000298340"/>
    </source>
</evidence>
<dbReference type="RefSeq" id="WP_132037145.1">
    <property type="nucleotide sequence ID" value="NZ_QWDN01000007.1"/>
</dbReference>
<dbReference type="PROSITE" id="PS50075">
    <property type="entry name" value="CARRIER"/>
    <property type="match status" value="5"/>
</dbReference>
<reference evidence="5 7" key="1">
    <citation type="journal article" date="2015" name="Stand. Genomic Sci.">
        <title>Genomic Encyclopedia of Bacterial and Archaeal Type Strains, Phase III: the genomes of soil and plant-associated and newly described type strains.</title>
        <authorList>
            <person name="Whitman W.B."/>
            <person name="Woyke T."/>
            <person name="Klenk H.P."/>
            <person name="Zhou Y."/>
            <person name="Lilburn T.G."/>
            <person name="Beck B.J."/>
            <person name="De Vos P."/>
            <person name="Vandamme P."/>
            <person name="Eisen J.A."/>
            <person name="Garrity G."/>
            <person name="Hugenholtz P."/>
            <person name="Kyrpides N.C."/>
        </authorList>
    </citation>
    <scope>NUCLEOTIDE SEQUENCE [LARGE SCALE GENOMIC DNA]</scope>
    <source>
        <strain evidence="5 7">P5626</strain>
    </source>
</reference>
<evidence type="ECO:0000259" key="4">
    <source>
        <dbReference type="PROSITE" id="PS50075"/>
    </source>
</evidence>
<dbReference type="GO" id="GO:0043041">
    <property type="term" value="P:amino acid activation for nonribosomal peptide biosynthetic process"/>
    <property type="evidence" value="ECO:0007669"/>
    <property type="project" value="TreeGrafter"/>
</dbReference>
<evidence type="ECO:0000313" key="5">
    <source>
        <dbReference type="EMBL" id="TCN54731.1"/>
    </source>
</evidence>
<comment type="caution">
    <text evidence="6">The sequence shown here is derived from an EMBL/GenBank/DDBJ whole genome shotgun (WGS) entry which is preliminary data.</text>
</comment>
<dbReference type="Gene3D" id="3.40.50.12780">
    <property type="entry name" value="N-terminal domain of ligase-like"/>
    <property type="match status" value="2"/>
</dbReference>
<dbReference type="FunFam" id="3.30.559.10:FF:000012">
    <property type="entry name" value="Non-ribosomal peptide synthetase"/>
    <property type="match status" value="1"/>
</dbReference>
<dbReference type="InterPro" id="IPR009081">
    <property type="entry name" value="PP-bd_ACP"/>
</dbReference>
<proteinExistence type="predicted"/>
<dbReference type="PROSITE" id="PS00455">
    <property type="entry name" value="AMP_BINDING"/>
    <property type="match status" value="5"/>
</dbReference>
<sequence length="5333" mass="599833">MKDKFLYKTFEDIVSSYPDHTALVEANGDTTYASLNSFANQLSGLLLDTGLSSDDSVGVLLPGGKELIGSLLSCLKTGITYVPLSNSFSHARLQQAVSETAMKVLITDDVSWSVFQNQDIDHEFVSVLVFKASGSSLLGNLGLGNLDLISLEQTSLEVYKRSTEGKYILSDYNLARYSDANIEVEYPVDNSSYIFYSSGTTGKSKAIVGNQESIAHYINWHKNTFGFDTETRVSQIASVTFDASLKDILTSLISGSCLCIPAAKTRENMVLLGKWLSAEKVTILQTVPSLFRLLTNSLVEQDLALKEIKEVVLAGEKLYGRDVALWRSLSGHTARMSNLYGLTETTVLKSCYHIPDRDLDAGTVLPVGKAISNTLIAVINKDEICNDEEIGEVYIKSRFVSKGYLDQELTAALFVQNPLVLDREDLVCRTGDLGRYDGDGNLEILGRIDDQIKLHGVRVELDGIRSSLLNLEGIGQVELLLHTDATADSLLCYYSGTEYGSGELRLLLSKILDRSSIPDYFIYIAEFPLTLNGKVDKRALPKPSELLRGINYEVPNGAIEISLSTIWSELLSVPQNSIGRNDLFFDLGGSSLKAIQLISRVYKQHEVQLSIGEIFNHSALKAQALLIAASKGEKVYSAIKKTAEQEDYALSHAQRRLWVLDQLQEDFTAYSRPISYDIHGELNLDALTKSFRKLIERHESLRTIFILKDGEPRQLIQPLESIHFEIPVTDVSNSENKEGAIEEVLAKLAVLPFDLSKGPLFRTRVVNLGNDQHRLLFSIHHIISDAWSMQVLVRDLISYYNSIVKAEEKSLNALPIQYKDYAAWQLEELSKGALADSRKYWLAQLGGELPVLDLPSDYVRPSVQTYNGAQVYVNFSEQLSHAFRHYIKEQDSTPFMGFVSLVKVLLYRYSGQEDLIVGTPVAGREHSDLENQIGFYINNLALRTRFQGTESFTSLLQLVKETCLKGYENQSYPFDLLVDELQLSRDLSRFPLYDVAVVLESDEVLLENAIAMEGVDVSNVRVAVDTSLYDLTFWFGEGISGQISLYIEYNTDIYSAERIKRLGVHLGKLMESIVTDSTISLNQLPLIEAAEQKILLEQYQGEIVSRFSASTVVSLFEKQADRRKEALALKYEDVTLSYRELEERSNALAHYLQTQHAIGNGSVVGVMQDRSEYLLISILGVLKAGGAYLPIDPGYPSDRVAYMLGDGNVSLLLADAAITEYEVASVNIGDLKQELENHPKTRLNVALSGEDLAYVIYTSGSTGRPKGVMIRHNAIINLLKSVVDILDVSNNDQLLAITTFTFDISVLEFFTTLSVGGSVIIAPGAVITDPRLLSEMIDESGVTIVQATPSVWNLLLETGWQATSLLKKISGGEFLPLSLGTRLLAMPGELYNMFGPTETTIWSTSQYIQNERDLNSIGKPIYNTTLYILDELGQLVPHGVTGKLFIGGAGVAKGYTDPELTTKKFIKNPFNGDEVIYDTGDLCQWDFKGRLIYLGRGDGQVKLRGYRIELGEIESLLEADSKVNQAVVIVKGNDLLAYVTGKENVDVNTLKTLLRSKLPAYMVPAHIQQLEDFPLTHNGKISRKKLAERGIELTERTLTAPQTSTEEVLTELWQSILGVTEISTTDDFFEVGGHSLKAIQLILNIHKKLNVQIRLKDVFEYPKLIDLAAYTDQLNVSQYKTINPVKVSATYELSHAQRRLWILEQFESLGSTAYNIPMSYWLNGSLNIGYVTEAFRRLIERHEILRTNFKEIDGIPYQFISDADKIDFSVDYQDLSSHESPIAAAIALSEKAAFTSFNLTSDALLRVQISKVEDERYLFMLSMHHIITDEWSIKNLITEFLTIYNALKQKTAISLQPLSIQYKDYAAWQLQELSGEALQTHRNYWLHKLEGDIPVIDLPTDAPRPAVKTFNSTQLKYSFEPQLVAKFRSLLAGEKATLFAGLMAVTKILVHKYTGEKDIILGTPAAGRDHSDLEDQIGFYINALPLRTQLHAEETFADFLKKVKNVVVEAFDHQIYPFDLLIEDLGLNRDLSRSPLFDIVVLIQNNENSNKLPEMEGVTIEDHLLINEKSKVDLKLFFVENENEINLNLEYNTDLFGEERMQRLCRHFEELIRAVVEVPSQKIKELNYITAQERQQLLYDFNQESFDYDEKLTLVQLFEKQVDKTPHAIALETSTKSWTYEELNGAVNTFAKSLQEISNVTKGLHVGLMTDRNEWLIIGMLSILKAGAVYIPIDFSSPAERIQYILSDANISLLITESSIINGFSGFTANALRIDDIFEGIEKHEQNLIPNYSADDLAYVIYTSGSTGHPKGVLVSHKNCVNMVKNEHHIFNPSTEDRVLQFASPSFDASIAEIFMAITSGAGLVLATNKTLKDLTALTRYLKEKKVSVVILPPAYLAAIPVTELSFLRLIITAGDVANKQLAIDYSRELTYMNCYGPTECAVWATIHQVEASDLDYQRLPIGKPIGNLQIYILNESLQPQPIGVPGEMYIGGVGVTQGYLGKKELTEKSFLENPFGTGKIYKTGDLASWYSDGNIDFLGRVDTQVKIRGYRIELGEIESVLNNHSQIANSAVITKGEGNDKLLIAYYEGENALPLTAIQDHLKNFLPDYMLPSYIVYLEQLPKNNSGKIDKKALPDYLETAVKEIVVPKDPIEAGLLEVWQNVLGVQEIAMQHNFFSIGGHSLRAIQLMAQLFKKLEIKLELEDIFINPVFGDQVNVLKASAKTSYQKIEKVTGQPLYKLSYAQLRLWLLEQFEDETEAVNSIPVSYWLQGDLNTEALNNAFQFVIERHESLRTSFITEQGEAYQKILTAEEYSFEVTQEDATTVSNPKEYAQNKALELSLIPFNLEKAPLVKAHIIKVAADEYLFFLCVHHIIFDERSVHVFVKEIIEAYQAFLNHTTPVWPALPIQYKDYAAWQEKELHTERLSVHRAYWLSQFEEEIEVLDLPTDFPRPPVQTFHGDQVHLSLSPEISTAFRACLEAQETTLYMGLVTLVKLLLHRYTGQNDIIIGSPSAGREHPDLRDQIGFFINTLVLRTKFNEEETFNSLAKKVKNNVLNAFKHQVYPFDLLVNELQVERDMSRSPLFDVVVVLENLIDKNEIPEFEGLSVTDNQLDVPISKVDLRFYFIENESNISLTLEYNTDIYSKHRMENLLGHVSALMHSVIEGPATAVSKLNYLSAREQNWLLKELNQKVVTYDKNQTLVDIFEQQAAATPDNIALEFENKTFTYQQLNEQANQLAHHLREEYQVTKGETIALMVERNEWLIIGFLGILKSGGVYLPIDSGNSTERNNFMLSDANAKVLITESVNIFNVGDFKGSLFAIDIEFDLLETAIENPVKVNDALDLSYIYYTSGSTGQPKGVMLQHRNGVHMVYNQREQFNVTTNDCIIQFSSLIFDGSVFEFFLALANGARLLIAKNNIIKDAVELVKYMAAKEVTIAILPAAYFSLVAVDDLKFLRKLLSVGDAINKDQAIKCSAVTDTYNGYGPTECAVCTSLYKIKPEDSQRVRLPIGEGIANVQVHILDQVLNLVGEGIHGEICISSEVAIAKGYLNREELSNEKFIKNPFGAGMMYRTGDKGVRLADGTIDFLGRIDNQVKIRGYRIELNEIEKVIQSHALIIETLVTTYSTDGDIALVAYYTATAEISPTLVKDFMKTFLPNYMIPPYLIQLSDFPLNASGKIDKRKLPEPEIKLNTTYAAPRNAIEESLAIIWGEVLNKENIGIEDNFFESGGHSLRAIQLITKIYKEHQVQLNIGDIFSKPTLIEQAFLISNSDTTNYISIPKVEEEDNYPLSATQLRTWLQVEQSKNSITHNVLTSYMLTGHFHKEAFEFAFQQVIARHESLRTVFELVNGSPRQRIIDASDFTIAINYTDISKNSEAVKQAQKAELSSKVFHLDTAPLFNIDILRHEENKHELLFAMHHIISDEWSMQVMVKDLVLFYNAAVNGITSNLEPLPIQYKDYTAWQLAELSGDKLVGHKEYWLEQFKGDIPVLELASDRQRPEIMNHEGAQYSFRLEETVSQKLKELAKNQGATLFMGVTSLVKALFYKYTGNQDIIIGTPVAGRQHPDLEDQIGLYLNTLALRSRFSGEEGFNTLLSEVKKVSLDGFTHQVYPLDMLIEDLDVYPPKNRGALFDVVVILQNVQLDLLEGVEMQGLEVSAQGEDLKISKGDLRFQFMDQGTFLEGSIEYSTELYDEARISRMVTHMKNLLTIIVETPEQPLKEIQYLENTESENLDWFEKIIQKEQPQYVHKAFEAIVTAYPEKEAVALEEKSFTYQQINGFTNQIARLLLDLKVQPENAVGVLLPSGKELTATLMACFKTGATYVPMAAEFSKNRTEQVFSDTKMTTLIAAEKAYNTLNNTTDLSHTRLEKIILFSEEGILTVQERNASGEFVASDYSLANYSEENVAVEYSINNSSYIFYSSGTTGKSKAIVGDQESIAHYINWHKNTFGFDTESRVSQIASVTFDASLKDILTSLISGSCLCIPAPKTRENMVLLSQWLSAEKVTILQTVPSLFRLLTNSLVEQNIALEEIKEVVLAGEKLYGRDVALWRSLSGHTGRMSNLYGLTETTVLKSCYHIPSGDLDPGTVLPVGQAINNSMIAVINDNGLSMWGEIGEVYIRSPYISKGYLDQELTAALLVQNPLVSDREDLVCRTGDLGRYDSDGNLEILGRIDDQIKLHGIRVELDGIRSSLLNLEGVSQVELLLHNDATADSLLCYYTGTEYGSGELRLLLSAELDRSSIPDYFIYVAEFPLTLNGKVDKRALPKPSELLRGSNYEMPSGSIETSLSNIWAELLSIPQSSIGRNDSFFDLGGSSLKAIQLISRVYKNHEVQLSIGEIFNHSALKAQASLIAASKGDTVYSSIKQAAEQDDYALSHAQRRLWVQETQQQNGESTFNIFMRYQMEGKLQIEILQEAFDQIINRHESLRTIFVLKNGEPRQKIQSMQEQSFELEFEDLQGIKEQQVIIDKEVQNLAYHPFDLQNGPLMKVKLLKLDAENHMLLFVKHHIISDEWSLQIFVKEVLSIYNALSENKEHNLTPLTVQYKDYVAWKENELSNNGLVNHREFWLKKLQGDIPVLYLPTDFPRPPIQTFNGSELHFEFAEDTAAPFKQLLQEQNATLFMGLLCVVKTILYHYSGQEDIIVGTPIAGREHPDLEGQIGYYLNTLALRSTFDPALKFVDFLSEVKNTAIAAFEHQEYPFDTLIEDLNLKKDLSRSPLFDVVMILQNVDLHRESDLEMNGITINPIKEPMNISKSDLRFQFADLGNTIVGTIEYNTSLFKKERIEQLIAHMNSLVALVVTDSQRSLIEFDFLTDTERQQEQLASDFFGSDISTDF</sequence>
<keyword evidence="3" id="KW-0597">Phosphoprotein</keyword>
<dbReference type="CDD" id="cd19531">
    <property type="entry name" value="LCL_NRPS-like"/>
    <property type="match status" value="5"/>
</dbReference>
<dbReference type="InterPro" id="IPR042099">
    <property type="entry name" value="ANL_N_sf"/>
</dbReference>
<dbReference type="Proteomes" id="UP000298340">
    <property type="component" value="Unassembled WGS sequence"/>
</dbReference>
<dbReference type="GO" id="GO:0005829">
    <property type="term" value="C:cytosol"/>
    <property type="evidence" value="ECO:0007669"/>
    <property type="project" value="TreeGrafter"/>
</dbReference>
<dbReference type="InterPro" id="IPR000873">
    <property type="entry name" value="AMP-dep_synth/lig_dom"/>
</dbReference>
<dbReference type="SUPFAM" id="SSF52777">
    <property type="entry name" value="CoA-dependent acyltransferases"/>
    <property type="match status" value="10"/>
</dbReference>
<dbReference type="NCBIfam" id="NF004282">
    <property type="entry name" value="PRK05691.1"/>
    <property type="match status" value="6"/>
</dbReference>
<evidence type="ECO:0000256" key="3">
    <source>
        <dbReference type="ARBA" id="ARBA00022553"/>
    </source>
</evidence>
<dbReference type="OrthoDB" id="4317020at2"/>
<feature type="domain" description="Carrier" evidence="4">
    <location>
        <begin position="3697"/>
        <end position="3772"/>
    </location>
</feature>
<dbReference type="InterPro" id="IPR001242">
    <property type="entry name" value="Condensation_dom"/>
</dbReference>
<dbReference type="EMBL" id="SLWA01000007">
    <property type="protein sequence ID" value="TCN54731.1"/>
    <property type="molecule type" value="Genomic_DNA"/>
</dbReference>
<feature type="domain" description="Carrier" evidence="4">
    <location>
        <begin position="4777"/>
        <end position="4854"/>
    </location>
</feature>
<reference evidence="6 8" key="2">
    <citation type="journal article" date="2018" name="Syst. Appl. Microbiol.">
        <title>Flavobacterium circumlabens sp. nov. and Flavobacterium cupreum sp. nov., two psychrotrophic species isolated from Antarctic environmental samples.</title>
        <authorList>
            <person name="Kralova S."/>
            <person name="Busse H.J."/>
            <person name="Svec P."/>
            <person name="Maslanova I."/>
            <person name="Stankova E."/>
            <person name="Bartak M."/>
            <person name="Sedlacek I."/>
        </authorList>
    </citation>
    <scope>NUCLEOTIDE SEQUENCE [LARGE SCALE GENOMIC DNA]</scope>
    <source>
        <strain evidence="6 8">CCM 8828</strain>
    </source>
</reference>
<feature type="domain" description="Carrier" evidence="4">
    <location>
        <begin position="554"/>
        <end position="631"/>
    </location>
</feature>
<dbReference type="InterPro" id="IPR025110">
    <property type="entry name" value="AMP-bd_C"/>
</dbReference>
<dbReference type="InterPro" id="IPR036736">
    <property type="entry name" value="ACP-like_sf"/>
</dbReference>
<dbReference type="SUPFAM" id="SSF56801">
    <property type="entry name" value="Acetyl-CoA synthetase-like"/>
    <property type="match status" value="5"/>
</dbReference>
<dbReference type="PANTHER" id="PTHR45527">
    <property type="entry name" value="NONRIBOSOMAL PEPTIDE SYNTHETASE"/>
    <property type="match status" value="1"/>
</dbReference>
<dbReference type="FunFam" id="3.40.50.12780:FF:000012">
    <property type="entry name" value="Non-ribosomal peptide synthetase"/>
    <property type="match status" value="1"/>
</dbReference>
<dbReference type="Gene3D" id="3.30.300.30">
    <property type="match status" value="5"/>
</dbReference>
<dbReference type="InterPro" id="IPR020845">
    <property type="entry name" value="AMP-binding_CS"/>
</dbReference>
<protein>
    <submittedName>
        <fullName evidence="6">Amino acid adenylation domain-containing protein</fullName>
    </submittedName>
    <submittedName>
        <fullName evidence="5">Tyrocidine synthetase-3</fullName>
    </submittedName>
</protein>